<feature type="compositionally biased region" description="Basic and acidic residues" evidence="1">
    <location>
        <begin position="170"/>
        <end position="208"/>
    </location>
</feature>
<feature type="region of interest" description="Disordered" evidence="1">
    <location>
        <begin position="265"/>
        <end position="287"/>
    </location>
</feature>
<dbReference type="HOGENOM" id="CLU_969982_0_0_1"/>
<keyword evidence="2" id="KW-0472">Membrane</keyword>
<proteinExistence type="predicted"/>
<name>A0A067PB00_9AGAM</name>
<keyword evidence="2" id="KW-0812">Transmembrane</keyword>
<dbReference type="OrthoDB" id="3159957at2759"/>
<keyword evidence="2" id="KW-1133">Transmembrane helix</keyword>
<accession>A0A067PB00</accession>
<dbReference type="Pfam" id="PF16015">
    <property type="entry name" value="Promethin"/>
    <property type="match status" value="1"/>
</dbReference>
<protein>
    <submittedName>
        <fullName evidence="3">Uncharacterized protein</fullName>
    </submittedName>
</protein>
<dbReference type="STRING" id="933084.A0A067PB00"/>
<evidence type="ECO:0000313" key="3">
    <source>
        <dbReference type="EMBL" id="KDQ50985.1"/>
    </source>
</evidence>
<keyword evidence="4" id="KW-1185">Reference proteome</keyword>
<dbReference type="Proteomes" id="UP000027265">
    <property type="component" value="Unassembled WGS sequence"/>
</dbReference>
<evidence type="ECO:0000313" key="4">
    <source>
        <dbReference type="Proteomes" id="UP000027265"/>
    </source>
</evidence>
<reference evidence="4" key="1">
    <citation type="journal article" date="2014" name="Proc. Natl. Acad. Sci. U.S.A.">
        <title>Extensive sampling of basidiomycete genomes demonstrates inadequacy of the white-rot/brown-rot paradigm for wood decay fungi.</title>
        <authorList>
            <person name="Riley R."/>
            <person name="Salamov A.A."/>
            <person name="Brown D.W."/>
            <person name="Nagy L.G."/>
            <person name="Floudas D."/>
            <person name="Held B.W."/>
            <person name="Levasseur A."/>
            <person name="Lombard V."/>
            <person name="Morin E."/>
            <person name="Otillar R."/>
            <person name="Lindquist E.A."/>
            <person name="Sun H."/>
            <person name="LaButti K.M."/>
            <person name="Schmutz J."/>
            <person name="Jabbour D."/>
            <person name="Luo H."/>
            <person name="Baker S.E."/>
            <person name="Pisabarro A.G."/>
            <person name="Walton J.D."/>
            <person name="Blanchette R.A."/>
            <person name="Henrissat B."/>
            <person name="Martin F."/>
            <person name="Cullen D."/>
            <person name="Hibbett D.S."/>
            <person name="Grigoriev I.V."/>
        </authorList>
    </citation>
    <scope>NUCLEOTIDE SEQUENCE [LARGE SCALE GENOMIC DNA]</scope>
    <source>
        <strain evidence="4">MUCL 33604</strain>
    </source>
</reference>
<feature type="region of interest" description="Disordered" evidence="1">
    <location>
        <begin position="166"/>
        <end position="217"/>
    </location>
</feature>
<dbReference type="EMBL" id="KL197753">
    <property type="protein sequence ID" value="KDQ50985.1"/>
    <property type="molecule type" value="Genomic_DNA"/>
</dbReference>
<feature type="transmembrane region" description="Helical" evidence="2">
    <location>
        <begin position="121"/>
        <end position="142"/>
    </location>
</feature>
<dbReference type="InParanoid" id="A0A067PB00"/>
<evidence type="ECO:0000256" key="2">
    <source>
        <dbReference type="SAM" id="Phobius"/>
    </source>
</evidence>
<evidence type="ECO:0000256" key="1">
    <source>
        <dbReference type="SAM" id="MobiDB-lite"/>
    </source>
</evidence>
<feature type="transmembrane region" description="Helical" evidence="2">
    <location>
        <begin position="61"/>
        <end position="86"/>
    </location>
</feature>
<gene>
    <name evidence="3" type="ORF">JAAARDRAFT_73929</name>
</gene>
<sequence>MVHSPARHTNGHGHGLASEDDLQGYFDRYAGAVRHNFSRFESQLGRPAFEVFQQSFNERPVITTFLAIYAVLSVVPVLSFIGFSLFLTTTYTFLAFGGAFVVSVVSILFLGSILIPTLLLTLLFTALITSFLLSAFLAWRFWVLVRKEGPRGVGEWGGETKRRFARHHRREEVPAAARDAKEKVETEQQDVGRPDPVTHHENGIKGEGEGGGDSDTSSAVVIPSNRTSAYMPSSGTIFIPANEENRGRSVERKEGGTMETFYQVEAGSGDGGDGEYVGQEGKQEGGI</sequence>
<feature type="transmembrane region" description="Helical" evidence="2">
    <location>
        <begin position="93"/>
        <end position="115"/>
    </location>
</feature>
<dbReference type="AlphaFoldDB" id="A0A067PB00"/>
<organism evidence="3 4">
    <name type="scientific">Jaapia argillacea MUCL 33604</name>
    <dbReference type="NCBI Taxonomy" id="933084"/>
    <lineage>
        <taxon>Eukaryota</taxon>
        <taxon>Fungi</taxon>
        <taxon>Dikarya</taxon>
        <taxon>Basidiomycota</taxon>
        <taxon>Agaricomycotina</taxon>
        <taxon>Agaricomycetes</taxon>
        <taxon>Agaricomycetidae</taxon>
        <taxon>Jaapiales</taxon>
        <taxon>Jaapiaceae</taxon>
        <taxon>Jaapia</taxon>
    </lineage>
</organism>